<feature type="repeat" description="ANK" evidence="3">
    <location>
        <begin position="172"/>
        <end position="204"/>
    </location>
</feature>
<dbReference type="AlphaFoldDB" id="A0A9W9Z2X8"/>
<evidence type="ECO:0000313" key="4">
    <source>
        <dbReference type="EMBL" id="KAJ7374162.1"/>
    </source>
</evidence>
<dbReference type="InterPro" id="IPR002110">
    <property type="entry name" value="Ankyrin_rpt"/>
</dbReference>
<dbReference type="Proteomes" id="UP001163046">
    <property type="component" value="Unassembled WGS sequence"/>
</dbReference>
<evidence type="ECO:0000256" key="1">
    <source>
        <dbReference type="ARBA" id="ARBA00022737"/>
    </source>
</evidence>
<sequence>MPRTRRLTKEQGSQSIFKRFKFDVAHSTDQRLLNSQLRSALRSSAPLRHIQHLLLRGADVNCVDSLDYSPLLLALTASPSEHLLDTVQLLCEFGANVNYSSGVFFDETPLHFAATFNDYALIELLFRFNANVHARNHAGYTPLHVAAQHGNEASTTALFLCGADLNAKEIYCGYTPLHLAVIGQFPDVVKAIVSLGARINQSDDCGLTAIDRCDSKEVREFLTGALHPGLSRLESVCLSVIREEVRRISGVCGFDNLPLPFTLKRELKLENCRVAH</sequence>
<dbReference type="GO" id="GO:0085020">
    <property type="term" value="P:protein K6-linked ubiquitination"/>
    <property type="evidence" value="ECO:0007669"/>
    <property type="project" value="TreeGrafter"/>
</dbReference>
<accession>A0A9W9Z2X8</accession>
<keyword evidence="1" id="KW-0677">Repeat</keyword>
<evidence type="ECO:0000256" key="2">
    <source>
        <dbReference type="ARBA" id="ARBA00023043"/>
    </source>
</evidence>
<comment type="caution">
    <text evidence="4">The sequence shown here is derived from an EMBL/GenBank/DDBJ whole genome shotgun (WGS) entry which is preliminary data.</text>
</comment>
<proteinExistence type="predicted"/>
<dbReference type="OrthoDB" id="10252328at2759"/>
<dbReference type="PANTHER" id="PTHR24171:SF8">
    <property type="entry name" value="BRCA1-ASSOCIATED RING DOMAIN PROTEIN 1"/>
    <property type="match status" value="1"/>
</dbReference>
<name>A0A9W9Z2X8_9CNID</name>
<dbReference type="Pfam" id="PF12796">
    <property type="entry name" value="Ank_2"/>
    <property type="match status" value="1"/>
</dbReference>
<reference evidence="4" key="1">
    <citation type="submission" date="2023-01" db="EMBL/GenBank/DDBJ databases">
        <title>Genome assembly of the deep-sea coral Lophelia pertusa.</title>
        <authorList>
            <person name="Herrera S."/>
            <person name="Cordes E."/>
        </authorList>
    </citation>
    <scope>NUCLEOTIDE SEQUENCE</scope>
    <source>
        <strain evidence="4">USNM1676648</strain>
        <tissue evidence="4">Polyp</tissue>
    </source>
</reference>
<dbReference type="PRINTS" id="PR01415">
    <property type="entry name" value="ANKYRIN"/>
</dbReference>
<dbReference type="PANTHER" id="PTHR24171">
    <property type="entry name" value="ANKYRIN REPEAT DOMAIN-CONTAINING PROTEIN 39-RELATED"/>
    <property type="match status" value="1"/>
</dbReference>
<gene>
    <name evidence="4" type="primary">ANKRD61</name>
    <name evidence="4" type="ORF">OS493_009504</name>
</gene>
<organism evidence="4 5">
    <name type="scientific">Desmophyllum pertusum</name>
    <dbReference type="NCBI Taxonomy" id="174260"/>
    <lineage>
        <taxon>Eukaryota</taxon>
        <taxon>Metazoa</taxon>
        <taxon>Cnidaria</taxon>
        <taxon>Anthozoa</taxon>
        <taxon>Hexacorallia</taxon>
        <taxon>Scleractinia</taxon>
        <taxon>Caryophylliina</taxon>
        <taxon>Caryophylliidae</taxon>
        <taxon>Desmophyllum</taxon>
    </lineage>
</organism>
<protein>
    <submittedName>
        <fullName evidence="4">Ankyrin repeat domain-containing protein 61</fullName>
    </submittedName>
</protein>
<dbReference type="SUPFAM" id="SSF48403">
    <property type="entry name" value="Ankyrin repeat"/>
    <property type="match status" value="1"/>
</dbReference>
<dbReference type="GO" id="GO:0031436">
    <property type="term" value="C:BRCA1-BARD1 complex"/>
    <property type="evidence" value="ECO:0007669"/>
    <property type="project" value="TreeGrafter"/>
</dbReference>
<keyword evidence="5" id="KW-1185">Reference proteome</keyword>
<dbReference type="EMBL" id="MU826829">
    <property type="protein sequence ID" value="KAJ7374162.1"/>
    <property type="molecule type" value="Genomic_DNA"/>
</dbReference>
<evidence type="ECO:0000256" key="3">
    <source>
        <dbReference type="PROSITE-ProRule" id="PRU00023"/>
    </source>
</evidence>
<feature type="repeat" description="ANK" evidence="3">
    <location>
        <begin position="105"/>
        <end position="137"/>
    </location>
</feature>
<dbReference type="PROSITE" id="PS50088">
    <property type="entry name" value="ANK_REPEAT"/>
    <property type="match status" value="3"/>
</dbReference>
<evidence type="ECO:0000313" key="5">
    <source>
        <dbReference type="Proteomes" id="UP001163046"/>
    </source>
</evidence>
<dbReference type="Gene3D" id="1.25.40.20">
    <property type="entry name" value="Ankyrin repeat-containing domain"/>
    <property type="match status" value="2"/>
</dbReference>
<dbReference type="PROSITE" id="PS50297">
    <property type="entry name" value="ANK_REP_REGION"/>
    <property type="match status" value="3"/>
</dbReference>
<dbReference type="GO" id="GO:0004842">
    <property type="term" value="F:ubiquitin-protein transferase activity"/>
    <property type="evidence" value="ECO:0007669"/>
    <property type="project" value="TreeGrafter"/>
</dbReference>
<dbReference type="GO" id="GO:0070531">
    <property type="term" value="C:BRCA1-A complex"/>
    <property type="evidence" value="ECO:0007669"/>
    <property type="project" value="TreeGrafter"/>
</dbReference>
<dbReference type="SMART" id="SM00248">
    <property type="entry name" value="ANK"/>
    <property type="match status" value="5"/>
</dbReference>
<feature type="repeat" description="ANK" evidence="3">
    <location>
        <begin position="138"/>
        <end position="170"/>
    </location>
</feature>
<dbReference type="InterPro" id="IPR036770">
    <property type="entry name" value="Ankyrin_rpt-contain_sf"/>
</dbReference>
<keyword evidence="2 3" id="KW-0040">ANK repeat</keyword>